<proteinExistence type="predicted"/>
<sequence length="141" mass="16107">MPTDPAHRDRAIADYGPRISGEEYDRRVVALHAHADAPEGRRDAQALRRAELDITIDHRLGVHFPAERREALWRIQQTWTSHPLRSLLASFGRDLLHGRLSGASTIQARMLVQRYADVLNQEELCAYFDLDADEVRSLLDV</sequence>
<dbReference type="EMBL" id="JROI01000010">
    <property type="protein sequence ID" value="KGI78094.1"/>
    <property type="molecule type" value="Genomic_DNA"/>
</dbReference>
<comment type="caution">
    <text evidence="1">The sequence shown here is derived from an EMBL/GenBank/DDBJ whole genome shotgun (WGS) entry which is preliminary data.</text>
</comment>
<dbReference type="AlphaFoldDB" id="A0A099CWI3"/>
<protein>
    <submittedName>
        <fullName evidence="1">Uncharacterized protein</fullName>
    </submittedName>
</protein>
<dbReference type="OrthoDB" id="9946345at2"/>
<organism evidence="1 2">
    <name type="scientific">Oleiagrimonas soli</name>
    <dbReference type="NCBI Taxonomy" id="1543381"/>
    <lineage>
        <taxon>Bacteria</taxon>
        <taxon>Pseudomonadati</taxon>
        <taxon>Pseudomonadota</taxon>
        <taxon>Gammaproteobacteria</taxon>
        <taxon>Lysobacterales</taxon>
        <taxon>Rhodanobacteraceae</taxon>
        <taxon>Oleiagrimonas</taxon>
    </lineage>
</organism>
<keyword evidence="2" id="KW-1185">Reference proteome</keyword>
<dbReference type="RefSeq" id="WP_043100589.1">
    <property type="nucleotide sequence ID" value="NZ_KN196470.1"/>
</dbReference>
<evidence type="ECO:0000313" key="2">
    <source>
        <dbReference type="Proteomes" id="UP000029708"/>
    </source>
</evidence>
<evidence type="ECO:0000313" key="1">
    <source>
        <dbReference type="EMBL" id="KGI78094.1"/>
    </source>
</evidence>
<gene>
    <name evidence="1" type="ORF">LF63_0106955</name>
</gene>
<accession>A0A099CWI3</accession>
<reference evidence="1 2" key="1">
    <citation type="submission" date="2014-09" db="EMBL/GenBank/DDBJ databases">
        <title>Xanthomonadaceae 3.5X direct submission.</title>
        <authorList>
            <person name="Fang T."/>
            <person name="Wang H."/>
        </authorList>
    </citation>
    <scope>NUCLEOTIDE SEQUENCE [LARGE SCALE GENOMIC DNA]</scope>
    <source>
        <strain evidence="1 2">3.5X</strain>
    </source>
</reference>
<dbReference type="HOGENOM" id="CLU_1834373_0_0_6"/>
<dbReference type="STRING" id="1543381.LF63_0106955"/>
<dbReference type="Proteomes" id="UP000029708">
    <property type="component" value="Unassembled WGS sequence"/>
</dbReference>
<name>A0A099CWI3_9GAMM</name>